<dbReference type="EMBL" id="JARHTQ010000001">
    <property type="protein sequence ID" value="MDF2254359.1"/>
    <property type="molecule type" value="Genomic_DNA"/>
</dbReference>
<keyword evidence="2" id="KW-1185">Reference proteome</keyword>
<dbReference type="Proteomes" id="UP001220022">
    <property type="component" value="Unassembled WGS sequence"/>
</dbReference>
<sequence length="59" mass="6126">MDVTAHLGLATGGVLLATWPGLVGDWSRIVRTTLYEVTGLCAAVTVAKAALHLANHLAE</sequence>
<comment type="caution">
    <text evidence="1">The sequence shown here is derived from an EMBL/GenBank/DDBJ whole genome shotgun (WGS) entry which is preliminary data.</text>
</comment>
<proteinExistence type="predicted"/>
<organism evidence="1 2">
    <name type="scientific">Streptantibioticus ferralitis</name>
    <dbReference type="NCBI Taxonomy" id="236510"/>
    <lineage>
        <taxon>Bacteria</taxon>
        <taxon>Bacillati</taxon>
        <taxon>Actinomycetota</taxon>
        <taxon>Actinomycetes</taxon>
        <taxon>Kitasatosporales</taxon>
        <taxon>Streptomycetaceae</taxon>
        <taxon>Streptantibioticus</taxon>
    </lineage>
</organism>
<evidence type="ECO:0000313" key="2">
    <source>
        <dbReference type="Proteomes" id="UP001220022"/>
    </source>
</evidence>
<accession>A0ABT5YRZ2</accession>
<gene>
    <name evidence="1" type="ORF">P2L57_01045</name>
</gene>
<name>A0ABT5YRZ2_9ACTN</name>
<evidence type="ECO:0000313" key="1">
    <source>
        <dbReference type="EMBL" id="MDF2254359.1"/>
    </source>
</evidence>
<reference evidence="1 2" key="1">
    <citation type="submission" date="2023-03" db="EMBL/GenBank/DDBJ databases">
        <title>Draft genome sequence of type strain Streptomyces ferralitis JCM 14344.</title>
        <authorList>
            <person name="Klaysubun C."/>
            <person name="Duangmal K."/>
        </authorList>
    </citation>
    <scope>NUCLEOTIDE SEQUENCE [LARGE SCALE GENOMIC DNA]</scope>
    <source>
        <strain evidence="1 2">JCM 14344</strain>
    </source>
</reference>
<dbReference type="RefSeq" id="WP_275806616.1">
    <property type="nucleotide sequence ID" value="NZ_BAAANM010000005.1"/>
</dbReference>
<protein>
    <submittedName>
        <fullName evidence="1">Uncharacterized protein</fullName>
    </submittedName>
</protein>